<protein>
    <submittedName>
        <fullName evidence="2">Macaca fascicularis brain cDNA clone: QflA-21180, similar to human hypothetical protein DKFZp761B128 (DKFZp761B128), mRNA, RefSeq: NM_152437.1</fullName>
    </submittedName>
</protein>
<reference evidence="2" key="1">
    <citation type="journal article" date="2007" name="PLoS Biol.">
        <title>Rate of evolution in brain-expressed genes in humans and other primates.</title>
        <authorList>
            <person name="Wang H.-Y."/>
            <person name="Chien H.-C."/>
            <person name="Osada N."/>
            <person name="Hashimoto K."/>
            <person name="Sugano S."/>
            <person name="Gojobori T."/>
            <person name="Chou C.-K."/>
            <person name="Tsai S.-F."/>
            <person name="Wu C.-I."/>
            <person name="Shen C.-K.J."/>
        </authorList>
    </citation>
    <scope>NUCLEOTIDE SEQUENCE</scope>
</reference>
<feature type="region of interest" description="Disordered" evidence="1">
    <location>
        <begin position="1"/>
        <end position="31"/>
    </location>
</feature>
<proteinExistence type="evidence at transcript level"/>
<evidence type="ECO:0000256" key="1">
    <source>
        <dbReference type="SAM" id="MobiDB-lite"/>
    </source>
</evidence>
<evidence type="ECO:0000313" key="2">
    <source>
        <dbReference type="EMBL" id="BAE90196.1"/>
    </source>
</evidence>
<dbReference type="EMBL" id="AB173134">
    <property type="protein sequence ID" value="BAE90196.1"/>
    <property type="molecule type" value="mRNA"/>
</dbReference>
<organism evidence="2">
    <name type="scientific">Macaca fascicularis</name>
    <name type="common">Crab-eating macaque</name>
    <name type="synonym">Cynomolgus monkey</name>
    <dbReference type="NCBI Taxonomy" id="9541"/>
    <lineage>
        <taxon>Eukaryota</taxon>
        <taxon>Metazoa</taxon>
        <taxon>Chordata</taxon>
        <taxon>Craniata</taxon>
        <taxon>Vertebrata</taxon>
        <taxon>Euteleostomi</taxon>
        <taxon>Mammalia</taxon>
        <taxon>Eutheria</taxon>
        <taxon>Euarchontoglires</taxon>
        <taxon>Primates</taxon>
        <taxon>Haplorrhini</taxon>
        <taxon>Catarrhini</taxon>
        <taxon>Cercopithecidae</taxon>
        <taxon>Cercopithecinae</taxon>
        <taxon>Macaca</taxon>
    </lineage>
</organism>
<sequence>MWISERPPSRMALGSQSQMSLPGIPARCLHS</sequence>
<name>I7G6T1_MACFA</name>
<accession>I7G6T1</accession>
<dbReference type="AlphaFoldDB" id="I7G6T1"/>